<accession>A0A9X2VNX0</accession>
<dbReference type="Proteomes" id="UP001141259">
    <property type="component" value="Unassembled WGS sequence"/>
</dbReference>
<name>A0A9X2VNX0_9PSEU</name>
<reference evidence="2" key="1">
    <citation type="submission" date="2022-08" db="EMBL/GenBank/DDBJ databases">
        <authorList>
            <person name="Tistechok S."/>
            <person name="Samborskyy M."/>
            <person name="Roman I."/>
        </authorList>
    </citation>
    <scope>NUCLEOTIDE SEQUENCE</scope>
    <source>
        <strain evidence="2">DSM 103496</strain>
    </source>
</reference>
<feature type="domain" description="NAD-dependent epimerase/dehydratase" evidence="1">
    <location>
        <begin position="3"/>
        <end position="234"/>
    </location>
</feature>
<dbReference type="GO" id="GO:0005737">
    <property type="term" value="C:cytoplasm"/>
    <property type="evidence" value="ECO:0007669"/>
    <property type="project" value="TreeGrafter"/>
</dbReference>
<dbReference type="InterPro" id="IPR051783">
    <property type="entry name" value="NAD(P)-dependent_oxidoreduct"/>
</dbReference>
<evidence type="ECO:0000313" key="2">
    <source>
        <dbReference type="EMBL" id="MCS7480011.1"/>
    </source>
</evidence>
<sequence>MRVVVAGATGLIGSALVPLLRGRGHHVVALVRDGSRPVTTGQADTADEVVVADALDPVAVRAALRTARPDVVVHQLTALRRMNADAMETTARLRTEGTANLIMSAREAGAAKLVVQGISFATAPLGDPVLDEDAPLYLDAPDPTWARTVQAVAEMERLVLGTPDVAGTILRYGTLFGAQTQYDPEGPFGAKVGRGKLPIPDVATGVTSFLHVQDAALAALSAVDSEATGVFNIADDDPAEGSTWLPEYARMLGAPPPRVLPSDIAERVLGWVAHHQLTAMRGARTDRARTELGWKPTVSWRRGLASG</sequence>
<comment type="caution">
    <text evidence="2">The sequence shown here is derived from an EMBL/GenBank/DDBJ whole genome shotgun (WGS) entry which is preliminary data.</text>
</comment>
<dbReference type="PANTHER" id="PTHR48079">
    <property type="entry name" value="PROTEIN YEEZ"/>
    <property type="match status" value="1"/>
</dbReference>
<dbReference type="RefSeq" id="WP_259625511.1">
    <property type="nucleotide sequence ID" value="NZ_JANYMP010000012.1"/>
</dbReference>
<dbReference type="InterPro" id="IPR036291">
    <property type="entry name" value="NAD(P)-bd_dom_sf"/>
</dbReference>
<evidence type="ECO:0000313" key="3">
    <source>
        <dbReference type="Proteomes" id="UP001141259"/>
    </source>
</evidence>
<proteinExistence type="predicted"/>
<dbReference type="SUPFAM" id="SSF51735">
    <property type="entry name" value="NAD(P)-binding Rossmann-fold domains"/>
    <property type="match status" value="1"/>
</dbReference>
<dbReference type="Pfam" id="PF01370">
    <property type="entry name" value="Epimerase"/>
    <property type="match status" value="1"/>
</dbReference>
<dbReference type="InterPro" id="IPR001509">
    <property type="entry name" value="Epimerase_deHydtase"/>
</dbReference>
<organism evidence="2 3">
    <name type="scientific">Umezawaea endophytica</name>
    <dbReference type="NCBI Taxonomy" id="1654476"/>
    <lineage>
        <taxon>Bacteria</taxon>
        <taxon>Bacillati</taxon>
        <taxon>Actinomycetota</taxon>
        <taxon>Actinomycetes</taxon>
        <taxon>Pseudonocardiales</taxon>
        <taxon>Pseudonocardiaceae</taxon>
        <taxon>Umezawaea</taxon>
    </lineage>
</organism>
<dbReference type="Gene3D" id="3.40.50.720">
    <property type="entry name" value="NAD(P)-binding Rossmann-like Domain"/>
    <property type="match status" value="1"/>
</dbReference>
<dbReference type="AlphaFoldDB" id="A0A9X2VNX0"/>
<dbReference type="PANTHER" id="PTHR48079:SF6">
    <property type="entry name" value="NAD(P)-BINDING DOMAIN-CONTAINING PROTEIN-RELATED"/>
    <property type="match status" value="1"/>
</dbReference>
<protein>
    <submittedName>
        <fullName evidence="2">NAD(P)-dependent oxidoreductase</fullName>
    </submittedName>
</protein>
<dbReference type="GO" id="GO:0004029">
    <property type="term" value="F:aldehyde dehydrogenase (NAD+) activity"/>
    <property type="evidence" value="ECO:0007669"/>
    <property type="project" value="TreeGrafter"/>
</dbReference>
<gene>
    <name evidence="2" type="ORF">NZH93_24405</name>
</gene>
<keyword evidence="3" id="KW-1185">Reference proteome</keyword>
<evidence type="ECO:0000259" key="1">
    <source>
        <dbReference type="Pfam" id="PF01370"/>
    </source>
</evidence>
<dbReference type="EMBL" id="JANYMP010000012">
    <property type="protein sequence ID" value="MCS7480011.1"/>
    <property type="molecule type" value="Genomic_DNA"/>
</dbReference>